<comment type="caution">
    <text evidence="2">The sequence shown here is derived from an EMBL/GenBank/DDBJ whole genome shotgun (WGS) entry which is preliminary data.</text>
</comment>
<dbReference type="EMBL" id="JAJGCB010000018">
    <property type="protein sequence ID" value="KAJ8988390.1"/>
    <property type="molecule type" value="Genomic_DNA"/>
</dbReference>
<keyword evidence="1" id="KW-0732">Signal</keyword>
<feature type="signal peptide" evidence="1">
    <location>
        <begin position="1"/>
        <end position="19"/>
    </location>
</feature>
<dbReference type="AlphaFoldDB" id="A0AAN6ERA0"/>
<sequence length="152" mass="17063">MLLITIFALMMLRIPTISSTHQEPGHMPCCPTTASGRHDTGGRTGYPLDPGWVSIPKENQGGHHTPIILIFITSRRHFIYCWPFPCKRTELKSPVEFYLFSRYVMIDLMLSSLSLLLLEQNAPPGSPFPYLIYLTSQTGSQEEADFADSVSS</sequence>
<protein>
    <recommendedName>
        <fullName evidence="4">Secreted protein</fullName>
    </recommendedName>
</protein>
<proteinExistence type="predicted"/>
<evidence type="ECO:0008006" key="4">
    <source>
        <dbReference type="Google" id="ProtNLM"/>
    </source>
</evidence>
<accession>A0AAN6ERA0</accession>
<evidence type="ECO:0000313" key="3">
    <source>
        <dbReference type="Proteomes" id="UP001161757"/>
    </source>
</evidence>
<feature type="chain" id="PRO_5042964078" description="Secreted protein" evidence="1">
    <location>
        <begin position="20"/>
        <end position="152"/>
    </location>
</feature>
<reference evidence="2" key="1">
    <citation type="submission" date="2023-01" db="EMBL/GenBank/DDBJ databases">
        <title>Exophiala dermititidis isolated from Cystic Fibrosis Patient.</title>
        <authorList>
            <person name="Kurbessoian T."/>
            <person name="Crocker A."/>
            <person name="Murante D."/>
            <person name="Hogan D.A."/>
            <person name="Stajich J.E."/>
        </authorList>
    </citation>
    <scope>NUCLEOTIDE SEQUENCE</scope>
    <source>
        <strain evidence="2">Ex8</strain>
    </source>
</reference>
<name>A0AAN6ERA0_EXODE</name>
<evidence type="ECO:0000256" key="1">
    <source>
        <dbReference type="SAM" id="SignalP"/>
    </source>
</evidence>
<gene>
    <name evidence="2" type="ORF">HRR80_007422</name>
</gene>
<organism evidence="2 3">
    <name type="scientific">Exophiala dermatitidis</name>
    <name type="common">Black yeast-like fungus</name>
    <name type="synonym">Wangiella dermatitidis</name>
    <dbReference type="NCBI Taxonomy" id="5970"/>
    <lineage>
        <taxon>Eukaryota</taxon>
        <taxon>Fungi</taxon>
        <taxon>Dikarya</taxon>
        <taxon>Ascomycota</taxon>
        <taxon>Pezizomycotina</taxon>
        <taxon>Eurotiomycetes</taxon>
        <taxon>Chaetothyriomycetidae</taxon>
        <taxon>Chaetothyriales</taxon>
        <taxon>Herpotrichiellaceae</taxon>
        <taxon>Exophiala</taxon>
    </lineage>
</organism>
<dbReference type="Proteomes" id="UP001161757">
    <property type="component" value="Unassembled WGS sequence"/>
</dbReference>
<evidence type="ECO:0000313" key="2">
    <source>
        <dbReference type="EMBL" id="KAJ8988390.1"/>
    </source>
</evidence>